<dbReference type="AlphaFoldDB" id="A0A559JPY6"/>
<dbReference type="EMBL" id="VNJI01000066">
    <property type="protein sequence ID" value="TVY01918.1"/>
    <property type="molecule type" value="Genomic_DNA"/>
</dbReference>
<sequence length="248" mass="27536">MHSRIGQPANNISVYLLAGVATAPNFMEEFREVLGERLTEAQWEVRHTELLFPYGDWSRSLVQQLREIGRDVYPLISWRKSLLTAIGGRNALAAIQATYPMDAEGGTLLLIGHSGGGNAAVHAGHALVHEGLVTPERLRIVQIGSPKCRVPEALRASTLYLAAHGDPVTLLGGWGGWERRSNGLLRWNPRKYAPGVIARIPIVGKHPDYFRRWSPYLDAQGVPNLERTMEKLWGWLHSGEPDEKGLTD</sequence>
<dbReference type="OrthoDB" id="2558990at2"/>
<dbReference type="InterPro" id="IPR029058">
    <property type="entry name" value="AB_hydrolase_fold"/>
</dbReference>
<dbReference type="Proteomes" id="UP000317036">
    <property type="component" value="Unassembled WGS sequence"/>
</dbReference>
<accession>A0A559JPY6</accession>
<name>A0A559JPY6_9BACL</name>
<protein>
    <recommendedName>
        <fullName evidence="3">Fungal lipase-like domain-containing protein</fullName>
    </recommendedName>
</protein>
<reference evidence="1 2" key="1">
    <citation type="submission" date="2019-07" db="EMBL/GenBank/DDBJ databases">
        <authorList>
            <person name="Kim J."/>
        </authorList>
    </citation>
    <scope>NUCLEOTIDE SEQUENCE [LARGE SCALE GENOMIC DNA]</scope>
    <source>
        <strain evidence="1 2">JC52</strain>
    </source>
</reference>
<keyword evidence="2" id="KW-1185">Reference proteome</keyword>
<evidence type="ECO:0000313" key="1">
    <source>
        <dbReference type="EMBL" id="TVY01918.1"/>
    </source>
</evidence>
<evidence type="ECO:0008006" key="3">
    <source>
        <dbReference type="Google" id="ProtNLM"/>
    </source>
</evidence>
<dbReference type="RefSeq" id="WP_144854355.1">
    <property type="nucleotide sequence ID" value="NZ_VNJI01000066.1"/>
</dbReference>
<comment type="caution">
    <text evidence="1">The sequence shown here is derived from an EMBL/GenBank/DDBJ whole genome shotgun (WGS) entry which is preliminary data.</text>
</comment>
<evidence type="ECO:0000313" key="2">
    <source>
        <dbReference type="Proteomes" id="UP000317036"/>
    </source>
</evidence>
<gene>
    <name evidence="1" type="ORF">FPZ49_31945</name>
</gene>
<dbReference type="SUPFAM" id="SSF53474">
    <property type="entry name" value="alpha/beta-Hydrolases"/>
    <property type="match status" value="1"/>
</dbReference>
<proteinExistence type="predicted"/>
<organism evidence="1 2">
    <name type="scientific">Paenibacillus cremeus</name>
    <dbReference type="NCBI Taxonomy" id="2163881"/>
    <lineage>
        <taxon>Bacteria</taxon>
        <taxon>Bacillati</taxon>
        <taxon>Bacillota</taxon>
        <taxon>Bacilli</taxon>
        <taxon>Bacillales</taxon>
        <taxon>Paenibacillaceae</taxon>
        <taxon>Paenibacillus</taxon>
    </lineage>
</organism>